<evidence type="ECO:0000313" key="3">
    <source>
        <dbReference type="EMBL" id="KAA0170462.1"/>
    </source>
</evidence>
<comment type="caution">
    <text evidence="3">The sequence shown here is derived from an EMBL/GenBank/DDBJ whole genome shotgun (WGS) entry which is preliminary data.</text>
</comment>
<evidence type="ECO:0000256" key="1">
    <source>
        <dbReference type="SAM" id="MobiDB-lite"/>
    </source>
</evidence>
<protein>
    <submittedName>
        <fullName evidence="3">Uncharacterized protein</fullName>
    </submittedName>
</protein>
<proteinExistence type="predicted"/>
<evidence type="ECO:0000313" key="4">
    <source>
        <dbReference type="Proteomes" id="UP000324907"/>
    </source>
</evidence>
<feature type="region of interest" description="Disordered" evidence="1">
    <location>
        <begin position="239"/>
        <end position="259"/>
    </location>
</feature>
<dbReference type="EMBL" id="VLTM01000027">
    <property type="protein sequence ID" value="KAA0162443.1"/>
    <property type="molecule type" value="Genomic_DNA"/>
</dbReference>
<dbReference type="Proteomes" id="UP000324907">
    <property type="component" value="Unassembled WGS sequence"/>
</dbReference>
<dbReference type="PANTHER" id="PTHR40237:SF1">
    <property type="entry name" value="LD44813P"/>
    <property type="match status" value="1"/>
</dbReference>
<dbReference type="EMBL" id="VLTL01000013">
    <property type="protein sequence ID" value="KAA0170462.1"/>
    <property type="molecule type" value="Genomic_DNA"/>
</dbReference>
<evidence type="ECO:0000313" key="5">
    <source>
        <dbReference type="Proteomes" id="UP000325113"/>
    </source>
</evidence>
<gene>
    <name evidence="3" type="ORF">FNF28_01456</name>
    <name evidence="2" type="ORF">FNF31_03242</name>
</gene>
<reference evidence="4 5" key="1">
    <citation type="submission" date="2019-07" db="EMBL/GenBank/DDBJ databases">
        <title>Genomes of Cafeteria roenbergensis.</title>
        <authorList>
            <person name="Fischer M.G."/>
            <person name="Hackl T."/>
            <person name="Roman M."/>
        </authorList>
    </citation>
    <scope>NUCLEOTIDE SEQUENCE [LARGE SCALE GENOMIC DNA]</scope>
    <source>
        <strain evidence="2 5">Cflag</strain>
        <strain evidence="3 4">RCC970-E3</strain>
    </source>
</reference>
<accession>A0A5A8DY82</accession>
<organism evidence="3 4">
    <name type="scientific">Cafeteria roenbergensis</name>
    <name type="common">Marine flagellate</name>
    <dbReference type="NCBI Taxonomy" id="33653"/>
    <lineage>
        <taxon>Eukaryota</taxon>
        <taxon>Sar</taxon>
        <taxon>Stramenopiles</taxon>
        <taxon>Bigyra</taxon>
        <taxon>Opalozoa</taxon>
        <taxon>Bicosoecida</taxon>
        <taxon>Cafeteriaceae</taxon>
        <taxon>Cafeteria</taxon>
    </lineage>
</organism>
<feature type="compositionally biased region" description="Low complexity" evidence="1">
    <location>
        <begin position="243"/>
        <end position="259"/>
    </location>
</feature>
<sequence>MAASPGAPSGADGDLMAAELGALRGSDRYPAHIIASSDRALVRLNLVVSEFRKASVKLVLAAGFPAEGFEASVQASSPTLDESVTSRLAAGASAAANAAAPGGKLEAAAAAAWEVVRDNLLLLAQPEIKRIKKRTKGVAGVQAFKINEKAGSVRIGCKVGKYEGTVVFKVPAAYPDEPVAVSVTKPLDPKTGKPGSRPCSWPSAMLRPFLAKADAMARQAAMGVRVSVLTAAMGPSQIGWEPAATGAEETGTAADRPAGGAPAAAAAAAASEAPSVASGAGASAPGAGLRITADVARSFKDDVRFFKEAARVRAFVNETKAGNAKAAAHSGRERKRAVNYLRLMGKKERAKEEAIQESVEAELRAEAEAAMGEALPSDAGQPCLELLWDILGEGCLLGLPLERCPVSRKRLLPADPAALEDILASTSTKKMRLRPIRASCGHMLLWGAMDQAVTRPPFRLACPVCGERMTHSDWTQDVTKLEKAWASKQAKRREIDEVIDFLGAVADSTVEMHSSAGDEDM</sequence>
<name>A0A5A8DY82_CAFRO</name>
<dbReference type="PANTHER" id="PTHR40237">
    <property type="entry name" value="LD44813P"/>
    <property type="match status" value="1"/>
</dbReference>
<evidence type="ECO:0000313" key="2">
    <source>
        <dbReference type="EMBL" id="KAA0162443.1"/>
    </source>
</evidence>
<dbReference type="AlphaFoldDB" id="A0A5A8DY82"/>
<dbReference type="Proteomes" id="UP000325113">
    <property type="component" value="Unassembled WGS sequence"/>
</dbReference>